<reference evidence="3" key="1">
    <citation type="journal article" date="2019" name="Int. J. Syst. Evol. Microbiol.">
        <title>The Global Catalogue of Microorganisms (GCM) 10K type strain sequencing project: providing services to taxonomists for standard genome sequencing and annotation.</title>
        <authorList>
            <consortium name="The Broad Institute Genomics Platform"/>
            <consortium name="The Broad Institute Genome Sequencing Center for Infectious Disease"/>
            <person name="Wu L."/>
            <person name="Ma J."/>
        </authorList>
    </citation>
    <scope>NUCLEOTIDE SEQUENCE [LARGE SCALE GENOMIC DNA]</scope>
    <source>
        <strain evidence="3">CGMCC 4.7289</strain>
    </source>
</reference>
<dbReference type="InterPro" id="IPR036390">
    <property type="entry name" value="WH_DNA-bd_sf"/>
</dbReference>
<dbReference type="EMBL" id="JBHSAY010000014">
    <property type="protein sequence ID" value="MFC4133814.1"/>
    <property type="molecule type" value="Genomic_DNA"/>
</dbReference>
<dbReference type="PANTHER" id="PTHR37318:SF1">
    <property type="entry name" value="BSL7504 PROTEIN"/>
    <property type="match status" value="1"/>
</dbReference>
<evidence type="ECO:0000313" key="2">
    <source>
        <dbReference type="EMBL" id="MFC4133814.1"/>
    </source>
</evidence>
<dbReference type="InterPro" id="IPR036388">
    <property type="entry name" value="WH-like_DNA-bd_sf"/>
</dbReference>
<accession>A0ABV8LVG7</accession>
<keyword evidence="3" id="KW-1185">Reference proteome</keyword>
<dbReference type="Pfam" id="PF13601">
    <property type="entry name" value="HTH_34"/>
    <property type="match status" value="1"/>
</dbReference>
<dbReference type="Gene3D" id="1.10.10.10">
    <property type="entry name" value="Winged helix-like DNA-binding domain superfamily/Winged helix DNA-binding domain"/>
    <property type="match status" value="1"/>
</dbReference>
<evidence type="ECO:0000259" key="1">
    <source>
        <dbReference type="Pfam" id="PF13601"/>
    </source>
</evidence>
<dbReference type="InterPro" id="IPR011991">
    <property type="entry name" value="ArsR-like_HTH"/>
</dbReference>
<proteinExistence type="predicted"/>
<protein>
    <submittedName>
        <fullName evidence="2">Winged helix-turn-helix domain-containing protein</fullName>
    </submittedName>
</protein>
<name>A0ABV8LVG7_9ACTN</name>
<dbReference type="InterPro" id="IPR027395">
    <property type="entry name" value="WH_DNA-bd_dom"/>
</dbReference>
<dbReference type="RefSeq" id="WP_253755876.1">
    <property type="nucleotide sequence ID" value="NZ_JAMZDZ010000001.1"/>
</dbReference>
<feature type="domain" description="Winged helix DNA-binding" evidence="1">
    <location>
        <begin position="15"/>
        <end position="93"/>
    </location>
</feature>
<dbReference type="SUPFAM" id="SSF46785">
    <property type="entry name" value="Winged helix' DNA-binding domain"/>
    <property type="match status" value="1"/>
</dbReference>
<dbReference type="CDD" id="cd00090">
    <property type="entry name" value="HTH_ARSR"/>
    <property type="match status" value="1"/>
</dbReference>
<dbReference type="PANTHER" id="PTHR37318">
    <property type="entry name" value="BSL7504 PROTEIN"/>
    <property type="match status" value="1"/>
</dbReference>
<evidence type="ECO:0000313" key="3">
    <source>
        <dbReference type="Proteomes" id="UP001595816"/>
    </source>
</evidence>
<organism evidence="2 3">
    <name type="scientific">Hamadaea flava</name>
    <dbReference type="NCBI Taxonomy" id="1742688"/>
    <lineage>
        <taxon>Bacteria</taxon>
        <taxon>Bacillati</taxon>
        <taxon>Actinomycetota</taxon>
        <taxon>Actinomycetes</taxon>
        <taxon>Micromonosporales</taxon>
        <taxon>Micromonosporaceae</taxon>
        <taxon>Hamadaea</taxon>
    </lineage>
</organism>
<comment type="caution">
    <text evidence="2">The sequence shown here is derived from an EMBL/GenBank/DDBJ whole genome shotgun (WGS) entry which is preliminary data.</text>
</comment>
<sequence length="103" mass="11413">MRSARFDELIHAPTRLAIVSLLAASEWADFKFIRDTVNLSDSALSKQLSTLEDAGYVEIRKGFVGKWPRTSARLTRAGRTAFDRHVAALQEIVARSGATILPQ</sequence>
<dbReference type="Proteomes" id="UP001595816">
    <property type="component" value="Unassembled WGS sequence"/>
</dbReference>
<gene>
    <name evidence="2" type="ORF">ACFOZ4_24645</name>
</gene>